<accession>A0ABM1V9G5</accession>
<dbReference type="GeneID" id="114076883"/>
<protein>
    <submittedName>
        <fullName evidence="3">Uncharacterized protein LOC114076883</fullName>
    </submittedName>
</protein>
<gene>
    <name evidence="3" type="primary">LOC114076883</name>
</gene>
<evidence type="ECO:0000313" key="2">
    <source>
        <dbReference type="Proteomes" id="UP000694930"/>
    </source>
</evidence>
<name>A0ABM1V9G5_SOLPN</name>
<organism evidence="2 3">
    <name type="scientific">Solanum pennellii</name>
    <name type="common">Tomato</name>
    <name type="synonym">Lycopersicon pennellii</name>
    <dbReference type="NCBI Taxonomy" id="28526"/>
    <lineage>
        <taxon>Eukaryota</taxon>
        <taxon>Viridiplantae</taxon>
        <taxon>Streptophyta</taxon>
        <taxon>Embryophyta</taxon>
        <taxon>Tracheophyta</taxon>
        <taxon>Spermatophyta</taxon>
        <taxon>Magnoliopsida</taxon>
        <taxon>eudicotyledons</taxon>
        <taxon>Gunneridae</taxon>
        <taxon>Pentapetalae</taxon>
        <taxon>asterids</taxon>
        <taxon>lamiids</taxon>
        <taxon>Solanales</taxon>
        <taxon>Solanaceae</taxon>
        <taxon>Solanoideae</taxon>
        <taxon>Solaneae</taxon>
        <taxon>Solanum</taxon>
        <taxon>Solanum subgen. Lycopersicon</taxon>
    </lineage>
</organism>
<dbReference type="Proteomes" id="UP000694930">
    <property type="component" value="Chromosome 4"/>
</dbReference>
<feature type="domain" description="Tf2-1-like SH3-like" evidence="1">
    <location>
        <begin position="2"/>
        <end position="33"/>
    </location>
</feature>
<evidence type="ECO:0000313" key="3">
    <source>
        <dbReference type="RefSeq" id="XP_027772383.1"/>
    </source>
</evidence>
<evidence type="ECO:0000259" key="1">
    <source>
        <dbReference type="Pfam" id="PF24626"/>
    </source>
</evidence>
<dbReference type="RefSeq" id="XP_027772383.1">
    <property type="nucleotide sequence ID" value="XM_027916582.1"/>
</dbReference>
<reference evidence="3" key="2">
    <citation type="submission" date="2025-08" db="UniProtKB">
        <authorList>
            <consortium name="RefSeq"/>
        </authorList>
    </citation>
    <scope>IDENTIFICATION</scope>
</reference>
<reference evidence="2" key="1">
    <citation type="journal article" date="2014" name="Nat. Genet.">
        <title>The genome of the stress-tolerant wild tomato species Solanum pennellii.</title>
        <authorList>
            <person name="Bolger A."/>
            <person name="Scossa F."/>
            <person name="Bolger M.E."/>
            <person name="Lanz C."/>
            <person name="Maumus F."/>
            <person name="Tohge T."/>
            <person name="Quesneville H."/>
            <person name="Alseekh S."/>
            <person name="Sorensen I."/>
            <person name="Lichtenstein G."/>
            <person name="Fich E.A."/>
            <person name="Conte M."/>
            <person name="Keller H."/>
            <person name="Schneeberger K."/>
            <person name="Schwacke R."/>
            <person name="Ofner I."/>
            <person name="Vrebalov J."/>
            <person name="Xu Y."/>
            <person name="Osorio S."/>
            <person name="Aflitos S.A."/>
            <person name="Schijlen E."/>
            <person name="Jimenez-Gomez J.M."/>
            <person name="Ryngajllo M."/>
            <person name="Kimura S."/>
            <person name="Kumar R."/>
            <person name="Koenig D."/>
            <person name="Headland L.R."/>
            <person name="Maloof J.N."/>
            <person name="Sinha N."/>
            <person name="van Ham R.C."/>
            <person name="Lankhorst R.K."/>
            <person name="Mao L."/>
            <person name="Vogel A."/>
            <person name="Arsova B."/>
            <person name="Panstruga R."/>
            <person name="Fei Z."/>
            <person name="Rose J.K."/>
            <person name="Zamir D."/>
            <person name="Carrari F."/>
            <person name="Giovannoni J.J."/>
            <person name="Weigel D."/>
            <person name="Usadel B."/>
            <person name="Fernie A.R."/>
        </authorList>
    </citation>
    <scope>NUCLEOTIDE SEQUENCE [LARGE SCALE GENOMIC DNA]</scope>
    <source>
        <strain evidence="2">cv. LA0716</strain>
    </source>
</reference>
<dbReference type="Pfam" id="PF24626">
    <property type="entry name" value="SH3_Tf2-1"/>
    <property type="match status" value="1"/>
</dbReference>
<dbReference type="PANTHER" id="PTHR46148">
    <property type="entry name" value="CHROMO DOMAIN-CONTAINING PROTEIN"/>
    <property type="match status" value="1"/>
</dbReference>
<dbReference type="InterPro" id="IPR056924">
    <property type="entry name" value="SH3_Tf2-1"/>
</dbReference>
<dbReference type="PANTHER" id="PTHR46148:SF60">
    <property type="entry name" value="CHROMO DOMAIN-CONTAINING PROTEIN"/>
    <property type="match status" value="1"/>
</dbReference>
<proteinExistence type="predicted"/>
<sequence length="109" mass="12510">MLQRVDKVAYELKLPTELSSDHPVFHVSMLKKVIGDPKSIHPIEGLCVDENLSFEAISVESLDILVKKLRYKETTFVKVLWKNNLFEGATWEAVGFMRSCYPHFIANEV</sequence>
<keyword evidence="2" id="KW-1185">Reference proteome</keyword>